<sequence length="73" mass="8113">ATVGKVWEWLIPSDTWMEVRKQLLVSSTIQSSEGVRVRVIADTQPSAESRLVTPTLEDAYLYYISANKQGATA</sequence>
<organism evidence="1">
    <name type="scientific">marine sediment metagenome</name>
    <dbReference type="NCBI Taxonomy" id="412755"/>
    <lineage>
        <taxon>unclassified sequences</taxon>
        <taxon>metagenomes</taxon>
        <taxon>ecological metagenomes</taxon>
    </lineage>
</organism>
<comment type="caution">
    <text evidence="1">The sequence shown here is derived from an EMBL/GenBank/DDBJ whole genome shotgun (WGS) entry which is preliminary data.</text>
</comment>
<protein>
    <submittedName>
        <fullName evidence="1">Uncharacterized protein</fullName>
    </submittedName>
</protein>
<feature type="non-terminal residue" evidence="1">
    <location>
        <position position="1"/>
    </location>
</feature>
<reference evidence="1" key="1">
    <citation type="journal article" date="2014" name="Front. Microbiol.">
        <title>High frequency of phylogenetically diverse reductive dehalogenase-homologous genes in deep subseafloor sedimentary metagenomes.</title>
        <authorList>
            <person name="Kawai M."/>
            <person name="Futagami T."/>
            <person name="Toyoda A."/>
            <person name="Takaki Y."/>
            <person name="Nishi S."/>
            <person name="Hori S."/>
            <person name="Arai W."/>
            <person name="Tsubouchi T."/>
            <person name="Morono Y."/>
            <person name="Uchiyama I."/>
            <person name="Ito T."/>
            <person name="Fujiyama A."/>
            <person name="Inagaki F."/>
            <person name="Takami H."/>
        </authorList>
    </citation>
    <scope>NUCLEOTIDE SEQUENCE</scope>
    <source>
        <strain evidence="1">Expedition CK06-06</strain>
    </source>
</reference>
<name>X1SYR9_9ZZZZ</name>
<evidence type="ECO:0000313" key="1">
    <source>
        <dbReference type="EMBL" id="GAI84291.1"/>
    </source>
</evidence>
<dbReference type="EMBL" id="BARW01008426">
    <property type="protein sequence ID" value="GAI84291.1"/>
    <property type="molecule type" value="Genomic_DNA"/>
</dbReference>
<accession>X1SYR9</accession>
<proteinExistence type="predicted"/>
<dbReference type="AlphaFoldDB" id="X1SYR9"/>
<gene>
    <name evidence="1" type="ORF">S12H4_17269</name>
</gene>